<dbReference type="EMBL" id="KB097558">
    <property type="protein sequence ID" value="ESN94908.1"/>
    <property type="molecule type" value="Genomic_DNA"/>
</dbReference>
<feature type="domain" description="Homeobox" evidence="3">
    <location>
        <begin position="1"/>
        <end position="56"/>
    </location>
</feature>
<dbReference type="InterPro" id="IPR001356">
    <property type="entry name" value="HD"/>
</dbReference>
<dbReference type="SMART" id="SM00389">
    <property type="entry name" value="HOX"/>
    <property type="match status" value="1"/>
</dbReference>
<dbReference type="EMBL" id="AMQM01007068">
    <property type="status" value="NOT_ANNOTATED_CDS"/>
    <property type="molecule type" value="Genomic_DNA"/>
</dbReference>
<dbReference type="InterPro" id="IPR009057">
    <property type="entry name" value="Homeodomain-like_sf"/>
</dbReference>
<dbReference type="OrthoDB" id="4187154at2759"/>
<keyword evidence="6" id="KW-1185">Reference proteome</keyword>
<dbReference type="GeneID" id="20196094"/>
<reference evidence="4 6" key="2">
    <citation type="journal article" date="2013" name="Nature">
        <title>Insights into bilaterian evolution from three spiralian genomes.</title>
        <authorList>
            <person name="Simakov O."/>
            <person name="Marletaz F."/>
            <person name="Cho S.J."/>
            <person name="Edsinger-Gonzales E."/>
            <person name="Havlak P."/>
            <person name="Hellsten U."/>
            <person name="Kuo D.H."/>
            <person name="Larsson T."/>
            <person name="Lv J."/>
            <person name="Arendt D."/>
            <person name="Savage R."/>
            <person name="Osoegawa K."/>
            <person name="de Jong P."/>
            <person name="Grimwood J."/>
            <person name="Chapman J.A."/>
            <person name="Shapiro H."/>
            <person name="Aerts A."/>
            <person name="Otillar R.P."/>
            <person name="Terry A.Y."/>
            <person name="Boore J.L."/>
            <person name="Grigoriev I.V."/>
            <person name="Lindberg D.R."/>
            <person name="Seaver E.C."/>
            <person name="Weisblat D.A."/>
            <person name="Putnam N.H."/>
            <person name="Rokhsar D.S."/>
        </authorList>
    </citation>
    <scope>NUCLEOTIDE SEQUENCE</scope>
</reference>
<keyword evidence="1 2" id="KW-0539">Nucleus</keyword>
<keyword evidence="1 2" id="KW-0238">DNA-binding</keyword>
<evidence type="ECO:0000313" key="6">
    <source>
        <dbReference type="Proteomes" id="UP000015101"/>
    </source>
</evidence>
<dbReference type="SUPFAM" id="SSF46689">
    <property type="entry name" value="Homeodomain-like"/>
    <property type="match status" value="1"/>
</dbReference>
<organism evidence="5 6">
    <name type="scientific">Helobdella robusta</name>
    <name type="common">Californian leech</name>
    <dbReference type="NCBI Taxonomy" id="6412"/>
    <lineage>
        <taxon>Eukaryota</taxon>
        <taxon>Metazoa</taxon>
        <taxon>Spiralia</taxon>
        <taxon>Lophotrochozoa</taxon>
        <taxon>Annelida</taxon>
        <taxon>Clitellata</taxon>
        <taxon>Hirudinea</taxon>
        <taxon>Rhynchobdellida</taxon>
        <taxon>Glossiphoniidae</taxon>
        <taxon>Helobdella</taxon>
    </lineage>
</organism>
<accession>T1EHP4</accession>
<dbReference type="KEGG" id="hro:HELRODRAFT_128632"/>
<dbReference type="GO" id="GO:0005634">
    <property type="term" value="C:nucleus"/>
    <property type="evidence" value="ECO:0007669"/>
    <property type="project" value="UniProtKB-SubCell"/>
</dbReference>
<dbReference type="RefSeq" id="XP_009027029.1">
    <property type="nucleotide sequence ID" value="XM_009028781.1"/>
</dbReference>
<reference evidence="6" key="1">
    <citation type="submission" date="2012-12" db="EMBL/GenBank/DDBJ databases">
        <authorList>
            <person name="Hellsten U."/>
            <person name="Grimwood J."/>
            <person name="Chapman J.A."/>
            <person name="Shapiro H."/>
            <person name="Aerts A."/>
            <person name="Otillar R.P."/>
            <person name="Terry A.Y."/>
            <person name="Boore J.L."/>
            <person name="Simakov O."/>
            <person name="Marletaz F."/>
            <person name="Cho S.-J."/>
            <person name="Edsinger-Gonzales E."/>
            <person name="Havlak P."/>
            <person name="Kuo D.-H."/>
            <person name="Larsson T."/>
            <person name="Lv J."/>
            <person name="Arendt D."/>
            <person name="Savage R."/>
            <person name="Osoegawa K."/>
            <person name="de Jong P."/>
            <person name="Lindberg D.R."/>
            <person name="Seaver E.C."/>
            <person name="Weisblat D.A."/>
            <person name="Putnam N.H."/>
            <person name="Grigoriev I.V."/>
            <person name="Rokhsar D.S."/>
        </authorList>
    </citation>
    <scope>NUCLEOTIDE SEQUENCE</scope>
</reference>
<reference evidence="5" key="3">
    <citation type="submission" date="2015-06" db="UniProtKB">
        <authorList>
            <consortium name="EnsemblMetazoa"/>
        </authorList>
    </citation>
    <scope>IDENTIFICATION</scope>
</reference>
<dbReference type="GO" id="GO:0003677">
    <property type="term" value="F:DNA binding"/>
    <property type="evidence" value="ECO:0007669"/>
    <property type="project" value="UniProtKB-UniRule"/>
</dbReference>
<dbReference type="Gene3D" id="1.10.10.60">
    <property type="entry name" value="Homeodomain-like"/>
    <property type="match status" value="1"/>
</dbReference>
<keyword evidence="1 2" id="KW-0371">Homeobox</keyword>
<gene>
    <name evidence="5" type="primary">20196094</name>
    <name evidence="4" type="ORF">HELRODRAFT_128632</name>
</gene>
<protein>
    <recommendedName>
        <fullName evidence="3">Homeobox domain-containing protein</fullName>
    </recommendedName>
</protein>
<proteinExistence type="predicted"/>
<evidence type="ECO:0000256" key="2">
    <source>
        <dbReference type="RuleBase" id="RU000682"/>
    </source>
</evidence>
<evidence type="ECO:0000313" key="5">
    <source>
        <dbReference type="EnsemblMetazoa" id="HelroP128632"/>
    </source>
</evidence>
<comment type="subcellular location">
    <subcellularLocation>
        <location evidence="1 2">Nucleus</location>
    </subcellularLocation>
</comment>
<dbReference type="HOGENOM" id="CLU_049543_14_1_1"/>
<dbReference type="EnsemblMetazoa" id="HelroT128632">
    <property type="protein sequence ID" value="HelroP128632"/>
    <property type="gene ID" value="HelroG128632"/>
</dbReference>
<dbReference type="CDD" id="cd00086">
    <property type="entry name" value="homeodomain"/>
    <property type="match status" value="1"/>
</dbReference>
<name>T1EHP4_HELRO</name>
<dbReference type="Pfam" id="PF00046">
    <property type="entry name" value="Homeodomain"/>
    <property type="match status" value="1"/>
</dbReference>
<sequence length="56" mass="6715">SQQNRVYFSNDRTALLEEFYQSHISFSYPDRETIESLTGHCGISQSQIRKWFSNRR</sequence>
<dbReference type="PROSITE" id="PS50071">
    <property type="entry name" value="HOMEOBOX_2"/>
    <property type="match status" value="1"/>
</dbReference>
<dbReference type="Proteomes" id="UP000015101">
    <property type="component" value="Unassembled WGS sequence"/>
</dbReference>
<dbReference type="CTD" id="20196094"/>
<evidence type="ECO:0000259" key="3">
    <source>
        <dbReference type="PROSITE" id="PS50071"/>
    </source>
</evidence>
<dbReference type="InParanoid" id="T1EHP4"/>
<evidence type="ECO:0000256" key="1">
    <source>
        <dbReference type="PROSITE-ProRule" id="PRU00108"/>
    </source>
</evidence>
<dbReference type="AlphaFoldDB" id="T1EHP4"/>
<evidence type="ECO:0000313" key="4">
    <source>
        <dbReference type="EMBL" id="ESN94908.1"/>
    </source>
</evidence>